<dbReference type="PANTHER" id="PTHR33507">
    <property type="entry name" value="INNER MEMBRANE PROTEIN YBBJ"/>
    <property type="match status" value="1"/>
</dbReference>
<dbReference type="EMBL" id="CP037899">
    <property type="protein sequence ID" value="QDQ41351.1"/>
    <property type="molecule type" value="Genomic_DNA"/>
</dbReference>
<evidence type="ECO:0000313" key="10">
    <source>
        <dbReference type="Proteomes" id="UP000315925"/>
    </source>
</evidence>
<dbReference type="GO" id="GO:0005886">
    <property type="term" value="C:plasma membrane"/>
    <property type="evidence" value="ECO:0007669"/>
    <property type="project" value="TreeGrafter"/>
</dbReference>
<evidence type="ECO:0000256" key="1">
    <source>
        <dbReference type="ARBA" id="ARBA00004141"/>
    </source>
</evidence>
<dbReference type="Pfam" id="PF01957">
    <property type="entry name" value="NfeD"/>
    <property type="match status" value="1"/>
</dbReference>
<dbReference type="STRING" id="1202785.A946_10370"/>
<reference evidence="8" key="2">
    <citation type="journal article" date="2019" name="BMC Genomics">
        <title>Complete genome sequence analysis of the thermoacidophilic verrucomicrobial methanotroph 'Candidatus Methylacidiphilum kamchatkense' strain Kam1 and comparison with its closest relatives.</title>
        <authorList>
            <person name="Kruse T."/>
            <person name="Ratnadevi C.M."/>
            <person name="Erikstad H.A."/>
            <person name="Birkeland N.K."/>
        </authorList>
    </citation>
    <scope>NUCLEOTIDE SEQUENCE</scope>
    <source>
        <strain evidence="8">Kam1</strain>
    </source>
</reference>
<dbReference type="InterPro" id="IPR002810">
    <property type="entry name" value="NfeD-like_C"/>
</dbReference>
<dbReference type="InterPro" id="IPR052165">
    <property type="entry name" value="Membrane_assoc_protease"/>
</dbReference>
<evidence type="ECO:0000313" key="9">
    <source>
        <dbReference type="Proteomes" id="UP000031594"/>
    </source>
</evidence>
<feature type="domain" description="NfeD-like C-terminal" evidence="6">
    <location>
        <begin position="97"/>
        <end position="151"/>
    </location>
</feature>
<name>A0A0C1UMQ9_9BACT</name>
<keyword evidence="4 5" id="KW-0472">Membrane</keyword>
<dbReference type="OrthoDB" id="200089at2"/>
<sequence length="156" mass="17146">MKLLLLILIITGGLGLFIESFFPGYVLALLGSSLLLSAIVLGFVFYGLMGGLTVFGVELIVLLLIFWLWIVIFPKTGLKKKMELLVTNKEEEGNEANLYLGKEGRCESPCKPHGFVRIDSKRVEAVSETGYIEEGVKIKVVGIKEGKAIVRAINTE</sequence>
<organism evidence="8 10">
    <name type="scientific">Methylacidiphilum kamchatkense Kam1</name>
    <dbReference type="NCBI Taxonomy" id="1202785"/>
    <lineage>
        <taxon>Bacteria</taxon>
        <taxon>Pseudomonadati</taxon>
        <taxon>Verrucomicrobiota</taxon>
        <taxon>Methylacidiphilae</taxon>
        <taxon>Methylacidiphilales</taxon>
        <taxon>Methylacidiphilaceae</taxon>
        <taxon>Methylacidiphilum (ex Ratnadevi et al. 2023)</taxon>
    </lineage>
</organism>
<reference evidence="7 9" key="1">
    <citation type="submission" date="2014-08" db="EMBL/GenBank/DDBJ databases">
        <title>Methylacidiphilum kamchatkense strain Kam1 draft genome sequence.</title>
        <authorList>
            <person name="Birkeland N.-K."/>
            <person name="Erikstad H.A."/>
        </authorList>
    </citation>
    <scope>NUCLEOTIDE SEQUENCE [LARGE SCALE GENOMIC DNA]</scope>
    <source>
        <strain evidence="7 9">Kam1</strain>
    </source>
</reference>
<dbReference type="GO" id="GO:0006508">
    <property type="term" value="P:proteolysis"/>
    <property type="evidence" value="ECO:0007669"/>
    <property type="project" value="UniProtKB-KW"/>
</dbReference>
<reference evidence="10" key="3">
    <citation type="submission" date="2019-03" db="EMBL/GenBank/DDBJ databases">
        <title>Complete genome of Methylacidiphilum kamchatkense Kam1.</title>
        <authorList>
            <person name="Kruse T."/>
            <person name="Murarilal Ratnadevi C."/>
            <person name="Erikstad H.-A."/>
            <person name="Birkeland N.-K."/>
        </authorList>
    </citation>
    <scope>NUCLEOTIDE SEQUENCE [LARGE SCALE GENOMIC DNA]</scope>
    <source>
        <strain evidence="10">kam1</strain>
    </source>
</reference>
<evidence type="ECO:0000256" key="4">
    <source>
        <dbReference type="ARBA" id="ARBA00023136"/>
    </source>
</evidence>
<dbReference type="InterPro" id="IPR012340">
    <property type="entry name" value="NA-bd_OB-fold"/>
</dbReference>
<dbReference type="Gene3D" id="2.40.50.140">
    <property type="entry name" value="Nucleic acid-binding proteins"/>
    <property type="match status" value="1"/>
</dbReference>
<keyword evidence="9" id="KW-1185">Reference proteome</keyword>
<dbReference type="Proteomes" id="UP000315925">
    <property type="component" value="Chromosome"/>
</dbReference>
<evidence type="ECO:0000256" key="2">
    <source>
        <dbReference type="ARBA" id="ARBA00022692"/>
    </source>
</evidence>
<feature type="transmembrane region" description="Helical" evidence="5">
    <location>
        <begin position="25"/>
        <end position="45"/>
    </location>
</feature>
<dbReference type="Proteomes" id="UP000031594">
    <property type="component" value="Unassembled WGS sequence"/>
</dbReference>
<gene>
    <name evidence="7" type="ORF">A946_10370</name>
    <name evidence="8" type="ORF">kam1_92</name>
</gene>
<keyword evidence="7" id="KW-0378">Hydrolase</keyword>
<evidence type="ECO:0000259" key="6">
    <source>
        <dbReference type="Pfam" id="PF01957"/>
    </source>
</evidence>
<dbReference type="PANTHER" id="PTHR33507:SF3">
    <property type="entry name" value="INNER MEMBRANE PROTEIN YBBJ"/>
    <property type="match status" value="1"/>
</dbReference>
<dbReference type="RefSeq" id="WP_039722127.1">
    <property type="nucleotide sequence ID" value="NZ_CP037899.1"/>
</dbReference>
<evidence type="ECO:0000256" key="3">
    <source>
        <dbReference type="ARBA" id="ARBA00022989"/>
    </source>
</evidence>
<dbReference type="AlphaFoldDB" id="A0A0C1UMQ9"/>
<dbReference type="KEGG" id="mkc:kam1_92"/>
<keyword evidence="3 5" id="KW-1133">Transmembrane helix</keyword>
<feature type="transmembrane region" description="Helical" evidence="5">
    <location>
        <begin position="52"/>
        <end position="72"/>
    </location>
</feature>
<evidence type="ECO:0000313" key="7">
    <source>
        <dbReference type="EMBL" id="KIE57859.1"/>
    </source>
</evidence>
<dbReference type="SUPFAM" id="SSF141322">
    <property type="entry name" value="NfeD domain-like"/>
    <property type="match status" value="1"/>
</dbReference>
<keyword evidence="7" id="KW-0645">Protease</keyword>
<evidence type="ECO:0000313" key="8">
    <source>
        <dbReference type="EMBL" id="QDQ41351.1"/>
    </source>
</evidence>
<protein>
    <submittedName>
        <fullName evidence="8">NfeD-like partner-binding protein</fullName>
    </submittedName>
    <submittedName>
        <fullName evidence="7">Serine protease</fullName>
    </submittedName>
</protein>
<comment type="subcellular location">
    <subcellularLocation>
        <location evidence="1">Membrane</location>
        <topology evidence="1">Multi-pass membrane protein</topology>
    </subcellularLocation>
</comment>
<proteinExistence type="predicted"/>
<keyword evidence="2 5" id="KW-0812">Transmembrane</keyword>
<accession>A0A0C1UMQ9</accession>
<dbReference type="EMBL" id="JQNX01000009">
    <property type="protein sequence ID" value="KIE57859.1"/>
    <property type="molecule type" value="Genomic_DNA"/>
</dbReference>
<dbReference type="GO" id="GO:0008233">
    <property type="term" value="F:peptidase activity"/>
    <property type="evidence" value="ECO:0007669"/>
    <property type="project" value="UniProtKB-KW"/>
</dbReference>
<evidence type="ECO:0000256" key="5">
    <source>
        <dbReference type="SAM" id="Phobius"/>
    </source>
</evidence>